<dbReference type="InterPro" id="IPR048822">
    <property type="entry name" value="PDDEXK_13"/>
</dbReference>
<reference evidence="3" key="1">
    <citation type="submission" date="2016-10" db="EMBL/GenBank/DDBJ databases">
        <authorList>
            <person name="Varghese N."/>
            <person name="Submissions S."/>
        </authorList>
    </citation>
    <scope>NUCLEOTIDE SEQUENCE [LARGE SCALE GENOMIC DNA]</scope>
    <source>
        <strain evidence="3">DSM 43161</strain>
    </source>
</reference>
<dbReference type="OrthoDB" id="1092934at2"/>
<dbReference type="Pfam" id="PF20796">
    <property type="entry name" value="PDDEXK_13"/>
    <property type="match status" value="1"/>
</dbReference>
<organism evidence="2 3">
    <name type="scientific">Geodermatophilus obscurus</name>
    <dbReference type="NCBI Taxonomy" id="1861"/>
    <lineage>
        <taxon>Bacteria</taxon>
        <taxon>Bacillati</taxon>
        <taxon>Actinomycetota</taxon>
        <taxon>Actinomycetes</taxon>
        <taxon>Geodermatophilales</taxon>
        <taxon>Geodermatophilaceae</taxon>
        <taxon>Geodermatophilus</taxon>
    </lineage>
</organism>
<evidence type="ECO:0000313" key="3">
    <source>
        <dbReference type="Proteomes" id="UP000183642"/>
    </source>
</evidence>
<feature type="domain" description="PD-(D/E)XK nuclease-like" evidence="1">
    <location>
        <begin position="11"/>
        <end position="311"/>
    </location>
</feature>
<accession>A0A1I5H3L5</accession>
<dbReference type="RefSeq" id="WP_075014658.1">
    <property type="nucleotide sequence ID" value="NZ_FOWE01000008.1"/>
</dbReference>
<gene>
    <name evidence="2" type="ORF">SAMN05660359_03350</name>
</gene>
<protein>
    <recommendedName>
        <fullName evidence="1">PD-(D/E)XK nuclease-like domain-containing protein</fullName>
    </recommendedName>
</protein>
<dbReference type="EMBL" id="FOWE01000008">
    <property type="protein sequence ID" value="SFO42411.1"/>
    <property type="molecule type" value="Genomic_DNA"/>
</dbReference>
<keyword evidence="3" id="KW-1185">Reference proteome</keyword>
<name>A0A1I5H3L5_9ACTN</name>
<dbReference type="AlphaFoldDB" id="A0A1I5H3L5"/>
<evidence type="ECO:0000259" key="1">
    <source>
        <dbReference type="Pfam" id="PF20796"/>
    </source>
</evidence>
<proteinExistence type="predicted"/>
<dbReference type="Proteomes" id="UP000183642">
    <property type="component" value="Unassembled WGS sequence"/>
</dbReference>
<evidence type="ECO:0000313" key="2">
    <source>
        <dbReference type="EMBL" id="SFO42411.1"/>
    </source>
</evidence>
<sequence>MGPWDLTWPASDDPVTLRERRRQSDFRERVLGLPAGRDKGGRVLGSLLDEEDGDRNLLSPEAARYAKARAGVVGREGGQLDRSRLFTNMLSSMPLAFSVFGHLRAHRVAAAQVVSRLLGLPVTGLDRVAVGRRVIDGIECEWAPEPREHLQDGSAFDAVVAARLADGASLLVAVETKYVDSFSRDPGPERDRRRLEKDDRYRRACESFGMAPGAFGRLGEYPTRQLLRNTLLTESVRRGRSDDGPAFDRAVALVLARDADDGARAAVERLTADRAAMPTRVLFRGHGDLADAAVAVPGMGEWVASFRRRYLP</sequence>